<dbReference type="Pfam" id="PF24553">
    <property type="entry name" value="Rv0428c_C"/>
    <property type="match status" value="1"/>
</dbReference>
<gene>
    <name evidence="2" type="ORF">GCM10011320_36220</name>
</gene>
<dbReference type="SUPFAM" id="SSF55729">
    <property type="entry name" value="Acyl-CoA N-acyltransferases (Nat)"/>
    <property type="match status" value="1"/>
</dbReference>
<dbReference type="Gene3D" id="3.40.630.30">
    <property type="match status" value="1"/>
</dbReference>
<comment type="caution">
    <text evidence="2">The sequence shown here is derived from an EMBL/GenBank/DDBJ whole genome shotgun (WGS) entry which is preliminary data.</text>
</comment>
<evidence type="ECO:0000313" key="3">
    <source>
        <dbReference type="Proteomes" id="UP000661507"/>
    </source>
</evidence>
<keyword evidence="3" id="KW-1185">Reference proteome</keyword>
<dbReference type="PANTHER" id="PTHR43072:SF60">
    <property type="entry name" value="L-2,4-DIAMINOBUTYRIC ACID ACETYLTRANSFERASE"/>
    <property type="match status" value="1"/>
</dbReference>
<dbReference type="EMBL" id="BMKW01000009">
    <property type="protein sequence ID" value="GGJ25608.1"/>
    <property type="molecule type" value="Genomic_DNA"/>
</dbReference>
<dbReference type="PROSITE" id="PS51186">
    <property type="entry name" value="GNAT"/>
    <property type="match status" value="1"/>
</dbReference>
<dbReference type="AlphaFoldDB" id="A0A917KQS6"/>
<reference evidence="2" key="2">
    <citation type="submission" date="2020-09" db="EMBL/GenBank/DDBJ databases">
        <authorList>
            <person name="Sun Q."/>
            <person name="Zhou Y."/>
        </authorList>
    </citation>
    <scope>NUCLEOTIDE SEQUENCE</scope>
    <source>
        <strain evidence="2">CGMCC 1.3617</strain>
    </source>
</reference>
<dbReference type="InterPro" id="IPR016181">
    <property type="entry name" value="Acyl_CoA_acyltransferase"/>
</dbReference>
<dbReference type="GO" id="GO:0016747">
    <property type="term" value="F:acyltransferase activity, transferring groups other than amino-acyl groups"/>
    <property type="evidence" value="ECO:0007669"/>
    <property type="project" value="InterPro"/>
</dbReference>
<name>A0A917KQS6_9PROT</name>
<protein>
    <recommendedName>
        <fullName evidence="1">N-acetyltransferase domain-containing protein</fullName>
    </recommendedName>
</protein>
<dbReference type="InterPro" id="IPR000182">
    <property type="entry name" value="GNAT_dom"/>
</dbReference>
<dbReference type="InterPro" id="IPR056935">
    <property type="entry name" value="Rv0428c-like_C"/>
</dbReference>
<proteinExistence type="predicted"/>
<evidence type="ECO:0000259" key="1">
    <source>
        <dbReference type="PROSITE" id="PS51186"/>
    </source>
</evidence>
<feature type="domain" description="N-acetyltransferase" evidence="1">
    <location>
        <begin position="116"/>
        <end position="257"/>
    </location>
</feature>
<organism evidence="2 3">
    <name type="scientific">Neoroseomonas lacus</name>
    <dbReference type="NCBI Taxonomy" id="287609"/>
    <lineage>
        <taxon>Bacteria</taxon>
        <taxon>Pseudomonadati</taxon>
        <taxon>Pseudomonadota</taxon>
        <taxon>Alphaproteobacteria</taxon>
        <taxon>Acetobacterales</taxon>
        <taxon>Acetobacteraceae</taxon>
        <taxon>Neoroseomonas</taxon>
    </lineage>
</organism>
<accession>A0A917KQS6</accession>
<sequence>MTPPTILALERATLTTVPAPRTGFDGPFVVRAFAGGTGRANAASSLDPSPDPDLPARIERIEARYGAMGLPVRFRSTPLDPPGLADLLVARGYEPKDETAILLAPIASIAAADPAAEAHPAPDADWMAVTATAEHQSLRRRQEKEGTPPLLTTPGAWITLREDGTTAAVASVVVTGSVAGYFDLAVRPEFRRRGLAARAVRAAADWARHQGAEWMFCQVAMTNTASLALNTTLGLREAYRYTYWVRPQDGVPTLKFG</sequence>
<evidence type="ECO:0000313" key="2">
    <source>
        <dbReference type="EMBL" id="GGJ25608.1"/>
    </source>
</evidence>
<dbReference type="RefSeq" id="WP_188969207.1">
    <property type="nucleotide sequence ID" value="NZ_BMKW01000009.1"/>
</dbReference>
<dbReference type="PANTHER" id="PTHR43072">
    <property type="entry name" value="N-ACETYLTRANSFERASE"/>
    <property type="match status" value="1"/>
</dbReference>
<reference evidence="2" key="1">
    <citation type="journal article" date="2014" name="Int. J. Syst. Evol. Microbiol.">
        <title>Complete genome sequence of Corynebacterium casei LMG S-19264T (=DSM 44701T), isolated from a smear-ripened cheese.</title>
        <authorList>
            <consortium name="US DOE Joint Genome Institute (JGI-PGF)"/>
            <person name="Walter F."/>
            <person name="Albersmeier A."/>
            <person name="Kalinowski J."/>
            <person name="Ruckert C."/>
        </authorList>
    </citation>
    <scope>NUCLEOTIDE SEQUENCE</scope>
    <source>
        <strain evidence="2">CGMCC 1.3617</strain>
    </source>
</reference>
<dbReference type="Proteomes" id="UP000661507">
    <property type="component" value="Unassembled WGS sequence"/>
</dbReference>